<dbReference type="InterPro" id="IPR036866">
    <property type="entry name" value="RibonucZ/Hydroxyglut_hydro"/>
</dbReference>
<proteinExistence type="predicted"/>
<accession>A0A327ND88</accession>
<dbReference type="OrthoDB" id="418728at2"/>
<evidence type="ECO:0000313" key="2">
    <source>
        <dbReference type="Proteomes" id="UP000249016"/>
    </source>
</evidence>
<dbReference type="Pfam" id="PF23023">
    <property type="entry name" value="Anti-Pycsar_Apyc1"/>
    <property type="match status" value="1"/>
</dbReference>
<evidence type="ECO:0000313" key="1">
    <source>
        <dbReference type="EMBL" id="RAI72915.1"/>
    </source>
</evidence>
<reference evidence="1 2" key="1">
    <citation type="submission" date="2018-06" db="EMBL/GenBank/DDBJ databases">
        <title>Spirosoma sp. HMF3257 Genome sequencing and assembly.</title>
        <authorList>
            <person name="Kang H."/>
            <person name="Cha I."/>
            <person name="Kim H."/>
            <person name="Kang J."/>
            <person name="Joh K."/>
        </authorList>
    </citation>
    <scope>NUCLEOTIDE SEQUENCE [LARGE SCALE GENOMIC DNA]</scope>
    <source>
        <strain evidence="1 2">HMF3257</strain>
    </source>
</reference>
<organism evidence="1 2">
    <name type="scientific">Spirosoma telluris</name>
    <dbReference type="NCBI Taxonomy" id="2183553"/>
    <lineage>
        <taxon>Bacteria</taxon>
        <taxon>Pseudomonadati</taxon>
        <taxon>Bacteroidota</taxon>
        <taxon>Cytophagia</taxon>
        <taxon>Cytophagales</taxon>
        <taxon>Cytophagaceae</taxon>
        <taxon>Spirosoma</taxon>
    </lineage>
</organism>
<dbReference type="Gene3D" id="3.60.15.10">
    <property type="entry name" value="Ribonuclease Z/Hydroxyacylglutathione hydrolase-like"/>
    <property type="match status" value="1"/>
</dbReference>
<sequence length="189" mass="22123">MNLRFFTQSLIDLVMATTKKKGIDMISHVNVRMYRMGTGDCFILKFFTGETNNTFTMMIDCGTWRQTDDHKLATYITDLKAFVGKTPIDVLVITHEHKDHVYGFEVCEDLFLNDPDFTFKEIWMGWPENDNADDKVKEWKRDYGQRKKALKLAAQRLTAIVESDTEKRKLKKCLMGWISYKFVSILLLL</sequence>
<protein>
    <submittedName>
        <fullName evidence="1">Uncharacterized protein</fullName>
    </submittedName>
</protein>
<dbReference type="AlphaFoldDB" id="A0A327ND88"/>
<comment type="caution">
    <text evidence="1">The sequence shown here is derived from an EMBL/GenBank/DDBJ whole genome shotgun (WGS) entry which is preliminary data.</text>
</comment>
<dbReference type="EMBL" id="QLII01000004">
    <property type="protein sequence ID" value="RAI72915.1"/>
    <property type="molecule type" value="Genomic_DNA"/>
</dbReference>
<gene>
    <name evidence="1" type="ORF">HMF3257_39105</name>
</gene>
<dbReference type="Proteomes" id="UP000249016">
    <property type="component" value="Unassembled WGS sequence"/>
</dbReference>
<dbReference type="SUPFAM" id="SSF56281">
    <property type="entry name" value="Metallo-hydrolase/oxidoreductase"/>
    <property type="match status" value="1"/>
</dbReference>
<keyword evidence="2" id="KW-1185">Reference proteome</keyword>
<name>A0A327ND88_9BACT</name>